<evidence type="ECO:0000256" key="1">
    <source>
        <dbReference type="ARBA" id="ARBA00006018"/>
    </source>
</evidence>
<name>A0ABT5E7I0_9BACT</name>
<evidence type="ECO:0000313" key="2">
    <source>
        <dbReference type="EMBL" id="MDC0720858.1"/>
    </source>
</evidence>
<dbReference type="PANTHER" id="PTHR35177">
    <property type="entry name" value="HYDROGENASE MATURATION FACTOR HYBG"/>
    <property type="match status" value="1"/>
</dbReference>
<keyword evidence="3" id="KW-1185">Reference proteome</keyword>
<proteinExistence type="inferred from homology"/>
<protein>
    <submittedName>
        <fullName evidence="2">HypC/HybG/HupF family hydrogenase formation chaperone</fullName>
    </submittedName>
</protein>
<dbReference type="PRINTS" id="PR00445">
    <property type="entry name" value="HUPFHYPC"/>
</dbReference>
<dbReference type="InterPro" id="IPR001109">
    <property type="entry name" value="Hydrogenase_HupF/HypC"/>
</dbReference>
<dbReference type="EMBL" id="JAQNDL010000003">
    <property type="protein sequence ID" value="MDC0720858.1"/>
    <property type="molecule type" value="Genomic_DNA"/>
</dbReference>
<comment type="caution">
    <text evidence="2">The sequence shown here is derived from an EMBL/GenBank/DDBJ whole genome shotgun (WGS) entry which is preliminary data.</text>
</comment>
<dbReference type="Gene3D" id="2.30.30.140">
    <property type="match status" value="1"/>
</dbReference>
<dbReference type="Proteomes" id="UP001221686">
    <property type="component" value="Unassembled WGS sequence"/>
</dbReference>
<dbReference type="SUPFAM" id="SSF159127">
    <property type="entry name" value="HupF/HypC-like"/>
    <property type="match status" value="1"/>
</dbReference>
<reference evidence="2 3" key="1">
    <citation type="submission" date="2022-11" db="EMBL/GenBank/DDBJ databases">
        <title>Minimal conservation of predation-associated metabolite biosynthetic gene clusters underscores biosynthetic potential of Myxococcota including descriptions for ten novel species: Archangium lansinium sp. nov., Myxococcus landrumus sp. nov., Nannocystis bai.</title>
        <authorList>
            <person name="Ahearne A."/>
            <person name="Stevens C."/>
            <person name="Dowd S."/>
        </authorList>
    </citation>
    <scope>NUCLEOTIDE SEQUENCE [LARGE SCALE GENOMIC DNA]</scope>
    <source>
        <strain evidence="2 3">BB15-2</strain>
    </source>
</reference>
<comment type="similarity">
    <text evidence="1">Belongs to the HupF/HypC family.</text>
</comment>
<accession>A0ABT5E7I0</accession>
<dbReference type="RefSeq" id="WP_272089367.1">
    <property type="nucleotide sequence ID" value="NZ_JAQNDL010000003.1"/>
</dbReference>
<sequence>MLSIASDELRMGRVSFGGVVKEVSLVYAPEAAEGDFVIVHAGFAIGLIDAAAAARVFAYLDALGEVLPEEPHP</sequence>
<evidence type="ECO:0000313" key="3">
    <source>
        <dbReference type="Proteomes" id="UP001221686"/>
    </source>
</evidence>
<dbReference type="PANTHER" id="PTHR35177:SF2">
    <property type="entry name" value="HYDROGENASE MATURATION FACTOR HYBG"/>
    <property type="match status" value="1"/>
</dbReference>
<gene>
    <name evidence="2" type="ORF">POL25_28395</name>
</gene>
<dbReference type="Pfam" id="PF01455">
    <property type="entry name" value="HupF_HypC"/>
    <property type="match status" value="1"/>
</dbReference>
<organism evidence="2 3">
    <name type="scientific">Nannocystis bainbridge</name>
    <dbReference type="NCBI Taxonomy" id="2995303"/>
    <lineage>
        <taxon>Bacteria</taxon>
        <taxon>Pseudomonadati</taxon>
        <taxon>Myxococcota</taxon>
        <taxon>Polyangia</taxon>
        <taxon>Nannocystales</taxon>
        <taxon>Nannocystaceae</taxon>
        <taxon>Nannocystis</taxon>
    </lineage>
</organism>